<evidence type="ECO:0000313" key="6">
    <source>
        <dbReference type="Proteomes" id="UP000640531"/>
    </source>
</evidence>
<feature type="coiled-coil region" evidence="2">
    <location>
        <begin position="468"/>
        <end position="498"/>
    </location>
</feature>
<evidence type="ECO:0000256" key="2">
    <source>
        <dbReference type="SAM" id="Coils"/>
    </source>
</evidence>
<evidence type="ECO:0000313" key="5">
    <source>
        <dbReference type="EMBL" id="MBD2569800.1"/>
    </source>
</evidence>
<dbReference type="EMBL" id="JACJST010000018">
    <property type="protein sequence ID" value="MBD2569800.1"/>
    <property type="molecule type" value="Genomic_DNA"/>
</dbReference>
<dbReference type="Pfam" id="PF13181">
    <property type="entry name" value="TPR_8"/>
    <property type="match status" value="1"/>
</dbReference>
<keyword evidence="6" id="KW-1185">Reference proteome</keyword>
<dbReference type="PANTHER" id="PTHR10098">
    <property type="entry name" value="RAPSYN-RELATED"/>
    <property type="match status" value="1"/>
</dbReference>
<dbReference type="PROSITE" id="PS50005">
    <property type="entry name" value="TPR"/>
    <property type="match status" value="1"/>
</dbReference>
<dbReference type="Pfam" id="PF12770">
    <property type="entry name" value="CHAT"/>
    <property type="match status" value="1"/>
</dbReference>
<keyword evidence="2" id="KW-0175">Coiled coil</keyword>
<keyword evidence="3" id="KW-0732">Signal</keyword>
<dbReference type="Gene3D" id="1.25.40.10">
    <property type="entry name" value="Tetratricopeptide repeat domain"/>
    <property type="match status" value="3"/>
</dbReference>
<dbReference type="Proteomes" id="UP000640531">
    <property type="component" value="Unassembled WGS sequence"/>
</dbReference>
<dbReference type="InterPro" id="IPR011990">
    <property type="entry name" value="TPR-like_helical_dom_sf"/>
</dbReference>
<dbReference type="SMART" id="SM00028">
    <property type="entry name" value="TPR"/>
    <property type="match status" value="8"/>
</dbReference>
<comment type="caution">
    <text evidence="5">The sequence shown here is derived from an EMBL/GenBank/DDBJ whole genome shotgun (WGS) entry which is preliminary data.</text>
</comment>
<feature type="chain" id="PRO_5046697482" evidence="3">
    <location>
        <begin position="23"/>
        <end position="854"/>
    </location>
</feature>
<feature type="signal peptide" evidence="3">
    <location>
        <begin position="1"/>
        <end position="22"/>
    </location>
</feature>
<evidence type="ECO:0000259" key="4">
    <source>
        <dbReference type="Pfam" id="PF12770"/>
    </source>
</evidence>
<feature type="repeat" description="TPR" evidence="1">
    <location>
        <begin position="372"/>
        <end position="405"/>
    </location>
</feature>
<dbReference type="InterPro" id="IPR019734">
    <property type="entry name" value="TPR_rpt"/>
</dbReference>
<protein>
    <submittedName>
        <fullName evidence="5">CHAT domain-containing protein</fullName>
    </submittedName>
</protein>
<dbReference type="PANTHER" id="PTHR10098:SF112">
    <property type="entry name" value="SLR0380 PROTEIN"/>
    <property type="match status" value="1"/>
</dbReference>
<feature type="domain" description="CHAT" evidence="4">
    <location>
        <begin position="583"/>
        <end position="852"/>
    </location>
</feature>
<reference evidence="5 6" key="1">
    <citation type="journal article" date="2020" name="ISME J.">
        <title>Comparative genomics reveals insights into cyanobacterial evolution and habitat adaptation.</title>
        <authorList>
            <person name="Chen M.Y."/>
            <person name="Teng W.K."/>
            <person name="Zhao L."/>
            <person name="Hu C.X."/>
            <person name="Zhou Y.K."/>
            <person name="Han B.P."/>
            <person name="Song L.R."/>
            <person name="Shu W.S."/>
        </authorList>
    </citation>
    <scope>NUCLEOTIDE SEQUENCE [LARGE SCALE GENOMIC DNA]</scope>
    <source>
        <strain evidence="5 6">FACHB-196</strain>
    </source>
</reference>
<name>A0ABR8FLV4_9NOST</name>
<keyword evidence="1" id="KW-0802">TPR repeat</keyword>
<proteinExistence type="predicted"/>
<dbReference type="PROSITE" id="PS51257">
    <property type="entry name" value="PROKAR_LIPOPROTEIN"/>
    <property type="match status" value="1"/>
</dbReference>
<dbReference type="InterPro" id="IPR024983">
    <property type="entry name" value="CHAT_dom"/>
</dbReference>
<gene>
    <name evidence="5" type="ORF">H6G59_18245</name>
</gene>
<organism evidence="5 6">
    <name type="scientific">Anabaena lutea FACHB-196</name>
    <dbReference type="NCBI Taxonomy" id="2692881"/>
    <lineage>
        <taxon>Bacteria</taxon>
        <taxon>Bacillati</taxon>
        <taxon>Cyanobacteriota</taxon>
        <taxon>Cyanophyceae</taxon>
        <taxon>Nostocales</taxon>
        <taxon>Nostocaceae</taxon>
        <taxon>Anabaena</taxon>
    </lineage>
</organism>
<evidence type="ECO:0000256" key="1">
    <source>
        <dbReference type="PROSITE-ProRule" id="PRU00339"/>
    </source>
</evidence>
<dbReference type="RefSeq" id="WP_190716928.1">
    <property type="nucleotide sequence ID" value="NZ_JACJST010000018.1"/>
</dbReference>
<sequence>MKKIYFLTLSLLSLACSFQIDAVRANTTLNNSGNYVNVNNQIIINSLSLEQQAQQLYQQGQFKPAISLLQKAIKGYGEQGDIVGQVIAWRNLALVYQKIGDLAQANQAITTALNSLEKIADIKERQQILAQTLEVQGQLHLSMGNAQKALDTWNLAANTYQKIGENTGVIRSKINKGQALQALGLYNQSVKTLTDTQKSLEQQPDTLLKAKSLQSLGDVLRSIRQLDKSQAALEQSLVLSRKLSSPSAITETLLSLGKTTKLQKDQTQKALNYYQQAVKESPSSDLMIQAQLYQLELLLNEERLSAAKELIPQIQSSFTQLPPSRTAVYSRITLARTLLKSSQENYSQPLIANELATAIQLAKNLDDKRAESYAMGTLGNLYEQNQRYEEAQKLTEKALLLSQSNNAPELSYEWQWQLGRVLTAQKEQKGAIAAYTKSVKTLQSIRTDIVAISSEAQFDFRERVEPVYRELVALLLQLEATQEDLKQAREVIESLQLAELDNFFRNACLDAKPVQIDQIDPTSAIFYTIILKDRLEVIVALPQKPLRHYNKILPQSTIEANIAALRAAVASPRERTLNQNRLKLSQELYNWLISKIEGELQTSNIKNLVFISDGALRNIPMSILHDGKQYLIEKYSIALAPSLQLIDPKALAREKIQLLGGGLSEARLGFSELPNVITELERIKVQVPSSFLLKNNAFTDNKLEEKVKENAYQVVHLATHGEFSSKAEDTFILTWDQRLNVDQLNSLLRPNRNQIRPIELLVLSACKTAAGDKRASLGLAGVAVRAGARSTLASLWYVDDEATALLMTKFYEELANSKLTKAEVIRRAQLTILQTKNFSHPYYWSAFVLVGNWL</sequence>
<dbReference type="SUPFAM" id="SSF48452">
    <property type="entry name" value="TPR-like"/>
    <property type="match status" value="2"/>
</dbReference>
<accession>A0ABR8FLV4</accession>
<evidence type="ECO:0000256" key="3">
    <source>
        <dbReference type="SAM" id="SignalP"/>
    </source>
</evidence>